<protein>
    <recommendedName>
        <fullName evidence="1">F-box domain-containing protein</fullName>
    </recommendedName>
</protein>
<reference evidence="2 3" key="1">
    <citation type="submission" date="2024-01" db="EMBL/GenBank/DDBJ databases">
        <title>The genomes of 5 underutilized Papilionoideae crops provide insights into root nodulation and disease resistanc.</title>
        <authorList>
            <person name="Yuan L."/>
        </authorList>
    </citation>
    <scope>NUCLEOTIDE SEQUENCE [LARGE SCALE GENOMIC DNA]</scope>
    <source>
        <strain evidence="2">ZHUSHIDOU_FW_LH</strain>
        <tissue evidence="2">Leaf</tissue>
    </source>
</reference>
<dbReference type="Pfam" id="PF00646">
    <property type="entry name" value="F-box"/>
    <property type="match status" value="1"/>
</dbReference>
<dbReference type="InterPro" id="IPR001810">
    <property type="entry name" value="F-box_dom"/>
</dbReference>
<dbReference type="PANTHER" id="PTHR45463">
    <property type="entry name" value="OS09G0392200 PROTEIN"/>
    <property type="match status" value="1"/>
</dbReference>
<dbReference type="SUPFAM" id="SSF81383">
    <property type="entry name" value="F-box domain"/>
    <property type="match status" value="1"/>
</dbReference>
<comment type="caution">
    <text evidence="2">The sequence shown here is derived from an EMBL/GenBank/DDBJ whole genome shotgun (WGS) entry which is preliminary data.</text>
</comment>
<dbReference type="AlphaFoldDB" id="A0AAN9E4L6"/>
<keyword evidence="3" id="KW-1185">Reference proteome</keyword>
<sequence>MSEADPIICKMSSIEQWSDLPCELLSQIADRLELIEFLSFQGVCKDWRSASPKTSSEEKCRSEPWFLIYGEGSKCSLLSNKDKSYTIELPELDGATCLASYKGWLLLFSNGSMFFFCPFSKARIDVPNCPFSELSDHVAAFSSAPTSKDCIIGVVSRKSDKELELHMLLKGSNKWSNIIYRHATLNTISAALIHDGEFNFLDKFDGLVMFGISGKKSKEWKKYTLVSSTASTKGISRLGYHIREDNFASKDMRRKLGLESNVTIAICGTFFTIDEKNILIHGERIEAEEGGSEIGPHLKGVWIQPRYFEASPNQSW</sequence>
<dbReference type="Proteomes" id="UP001372338">
    <property type="component" value="Unassembled WGS sequence"/>
</dbReference>
<dbReference type="Gene3D" id="1.20.1280.50">
    <property type="match status" value="1"/>
</dbReference>
<dbReference type="PANTHER" id="PTHR45463:SF8">
    <property type="entry name" value="OS09G0392200 PROTEIN"/>
    <property type="match status" value="1"/>
</dbReference>
<dbReference type="InterPro" id="IPR036047">
    <property type="entry name" value="F-box-like_dom_sf"/>
</dbReference>
<dbReference type="Pfam" id="PF03478">
    <property type="entry name" value="Beta-prop_KIB1-4"/>
    <property type="match status" value="1"/>
</dbReference>
<dbReference type="EMBL" id="JAYWIO010000008">
    <property type="protein sequence ID" value="KAK7246373.1"/>
    <property type="molecule type" value="Genomic_DNA"/>
</dbReference>
<dbReference type="InterPro" id="IPR005174">
    <property type="entry name" value="KIB1-4_b-propeller"/>
</dbReference>
<evidence type="ECO:0000259" key="1">
    <source>
        <dbReference type="SMART" id="SM00256"/>
    </source>
</evidence>
<gene>
    <name evidence="2" type="ORF">RIF29_41241</name>
</gene>
<name>A0AAN9E4L6_CROPI</name>
<evidence type="ECO:0000313" key="3">
    <source>
        <dbReference type="Proteomes" id="UP001372338"/>
    </source>
</evidence>
<accession>A0AAN9E4L6</accession>
<proteinExistence type="predicted"/>
<evidence type="ECO:0000313" key="2">
    <source>
        <dbReference type="EMBL" id="KAK7246373.1"/>
    </source>
</evidence>
<dbReference type="SMART" id="SM00256">
    <property type="entry name" value="FBOX"/>
    <property type="match status" value="1"/>
</dbReference>
<feature type="domain" description="F-box" evidence="1">
    <location>
        <begin position="20"/>
        <end position="60"/>
    </location>
</feature>
<organism evidence="2 3">
    <name type="scientific">Crotalaria pallida</name>
    <name type="common">Smooth rattlebox</name>
    <name type="synonym">Crotalaria striata</name>
    <dbReference type="NCBI Taxonomy" id="3830"/>
    <lineage>
        <taxon>Eukaryota</taxon>
        <taxon>Viridiplantae</taxon>
        <taxon>Streptophyta</taxon>
        <taxon>Embryophyta</taxon>
        <taxon>Tracheophyta</taxon>
        <taxon>Spermatophyta</taxon>
        <taxon>Magnoliopsida</taxon>
        <taxon>eudicotyledons</taxon>
        <taxon>Gunneridae</taxon>
        <taxon>Pentapetalae</taxon>
        <taxon>rosids</taxon>
        <taxon>fabids</taxon>
        <taxon>Fabales</taxon>
        <taxon>Fabaceae</taxon>
        <taxon>Papilionoideae</taxon>
        <taxon>50 kb inversion clade</taxon>
        <taxon>genistoids sensu lato</taxon>
        <taxon>core genistoids</taxon>
        <taxon>Crotalarieae</taxon>
        <taxon>Crotalaria</taxon>
    </lineage>
</organism>